<dbReference type="EMBL" id="JANGBQ010000032">
    <property type="protein sequence ID" value="MCQ5084088.1"/>
    <property type="molecule type" value="Genomic_DNA"/>
</dbReference>
<organism evidence="1 2">
    <name type="scientific">Alistipes onderdonkii</name>
    <dbReference type="NCBI Taxonomy" id="328813"/>
    <lineage>
        <taxon>Bacteria</taxon>
        <taxon>Pseudomonadati</taxon>
        <taxon>Bacteroidota</taxon>
        <taxon>Bacteroidia</taxon>
        <taxon>Bacteroidales</taxon>
        <taxon>Rikenellaceae</taxon>
        <taxon>Alistipes</taxon>
    </lineage>
</organism>
<gene>
    <name evidence="1" type="ORF">NE651_14470</name>
</gene>
<accession>A0AAJ1CGU8</accession>
<dbReference type="Proteomes" id="UP001205035">
    <property type="component" value="Unassembled WGS sequence"/>
</dbReference>
<reference evidence="1" key="1">
    <citation type="submission" date="2022-06" db="EMBL/GenBank/DDBJ databases">
        <title>Isolation of gut microbiota from human fecal samples.</title>
        <authorList>
            <person name="Pamer E.G."/>
            <person name="Barat B."/>
            <person name="Waligurski E."/>
            <person name="Medina S."/>
            <person name="Paddock L."/>
            <person name="Mostad J."/>
        </authorList>
    </citation>
    <scope>NUCLEOTIDE SEQUENCE</scope>
    <source>
        <strain evidence="1">DFI.6.22</strain>
    </source>
</reference>
<evidence type="ECO:0008006" key="3">
    <source>
        <dbReference type="Google" id="ProtNLM"/>
    </source>
</evidence>
<proteinExistence type="predicted"/>
<name>A0AAJ1CGU8_9BACT</name>
<comment type="caution">
    <text evidence="1">The sequence shown here is derived from an EMBL/GenBank/DDBJ whole genome shotgun (WGS) entry which is preliminary data.</text>
</comment>
<dbReference type="RefSeq" id="WP_256166595.1">
    <property type="nucleotide sequence ID" value="NZ_JANGBQ010000032.1"/>
</dbReference>
<dbReference type="AlphaFoldDB" id="A0AAJ1CGU8"/>
<evidence type="ECO:0000313" key="1">
    <source>
        <dbReference type="EMBL" id="MCQ5084088.1"/>
    </source>
</evidence>
<sequence length="140" mass="15375">MEVKDRLTQFLSYKKIGQVSFASIAGLSRGYVNNIVNSIGPVAQSKIAKSFPELNIGWLLTGKGNMLKDQSVSTDFENTNQQSEDMNANDFLKALAEEQSLTREALAQNARLIGIIERLHGIDGVGTRISPPLQNQGQIR</sequence>
<evidence type="ECO:0000313" key="2">
    <source>
        <dbReference type="Proteomes" id="UP001205035"/>
    </source>
</evidence>
<protein>
    <recommendedName>
        <fullName evidence="3">HTH cro/C1-type domain-containing protein</fullName>
    </recommendedName>
</protein>